<dbReference type="AlphaFoldDB" id="X6LKY3"/>
<comment type="caution">
    <text evidence="3">The sequence shown here is derived from an EMBL/GenBank/DDBJ whole genome shotgun (WGS) entry which is preliminary data.</text>
</comment>
<evidence type="ECO:0000313" key="4">
    <source>
        <dbReference type="Proteomes" id="UP000023152"/>
    </source>
</evidence>
<gene>
    <name evidence="3" type="ORF">RFI_34805</name>
</gene>
<keyword evidence="4" id="KW-1185">Reference proteome</keyword>
<accession>X6LKY3</accession>
<reference evidence="3 4" key="1">
    <citation type="journal article" date="2013" name="Curr. Biol.">
        <title>The Genome of the Foraminiferan Reticulomyxa filosa.</title>
        <authorList>
            <person name="Glockner G."/>
            <person name="Hulsmann N."/>
            <person name="Schleicher M."/>
            <person name="Noegel A.A."/>
            <person name="Eichinger L."/>
            <person name="Gallinger C."/>
            <person name="Pawlowski J."/>
            <person name="Sierra R."/>
            <person name="Euteneuer U."/>
            <person name="Pillet L."/>
            <person name="Moustafa A."/>
            <person name="Platzer M."/>
            <person name="Groth M."/>
            <person name="Szafranski K."/>
            <person name="Schliwa M."/>
        </authorList>
    </citation>
    <scope>NUCLEOTIDE SEQUENCE [LARGE SCALE GENOMIC DNA]</scope>
</reference>
<feature type="coiled-coil region" evidence="1">
    <location>
        <begin position="56"/>
        <end position="83"/>
    </location>
</feature>
<keyword evidence="1" id="KW-0175">Coiled coil</keyword>
<evidence type="ECO:0000313" key="3">
    <source>
        <dbReference type="EMBL" id="ETO02613.1"/>
    </source>
</evidence>
<dbReference type="EMBL" id="ASPP01035352">
    <property type="protein sequence ID" value="ETO02613.1"/>
    <property type="molecule type" value="Genomic_DNA"/>
</dbReference>
<feature type="region of interest" description="Disordered" evidence="2">
    <location>
        <begin position="1"/>
        <end position="22"/>
    </location>
</feature>
<name>X6LKY3_RETFI</name>
<proteinExistence type="predicted"/>
<dbReference type="Proteomes" id="UP000023152">
    <property type="component" value="Unassembled WGS sequence"/>
</dbReference>
<evidence type="ECO:0000256" key="1">
    <source>
        <dbReference type="SAM" id="Coils"/>
    </source>
</evidence>
<evidence type="ECO:0000256" key="2">
    <source>
        <dbReference type="SAM" id="MobiDB-lite"/>
    </source>
</evidence>
<protein>
    <submittedName>
        <fullName evidence="3">Uncharacterized protein</fullName>
    </submittedName>
</protein>
<sequence length="90" mass="10999">MKRTTDMLDDYDDEEEEEKESGELLQYQYKMATEVAVQWTWHLSLEREIASVILRSLKKKKLHEELQKKKDDVEKELKEQLEKRKKNWSN</sequence>
<organism evidence="3 4">
    <name type="scientific">Reticulomyxa filosa</name>
    <dbReference type="NCBI Taxonomy" id="46433"/>
    <lineage>
        <taxon>Eukaryota</taxon>
        <taxon>Sar</taxon>
        <taxon>Rhizaria</taxon>
        <taxon>Retaria</taxon>
        <taxon>Foraminifera</taxon>
        <taxon>Monothalamids</taxon>
        <taxon>Reticulomyxidae</taxon>
        <taxon>Reticulomyxa</taxon>
    </lineage>
</organism>
<feature type="compositionally biased region" description="Acidic residues" evidence="2">
    <location>
        <begin position="7"/>
        <end position="20"/>
    </location>
</feature>